<dbReference type="PANTHER" id="PTHR30164">
    <property type="entry name" value="MTFA PEPTIDASE"/>
    <property type="match status" value="1"/>
</dbReference>
<dbReference type="Pfam" id="PF06167">
    <property type="entry name" value="Peptidase_M90"/>
    <property type="match status" value="1"/>
</dbReference>
<dbReference type="InterPro" id="IPR024079">
    <property type="entry name" value="MetalloPept_cat_dom_sf"/>
</dbReference>
<evidence type="ECO:0008006" key="5">
    <source>
        <dbReference type="Google" id="ProtNLM"/>
    </source>
</evidence>
<protein>
    <recommendedName>
        <fullName evidence="5">Peptidase</fullName>
    </recommendedName>
</protein>
<keyword evidence="4" id="KW-1185">Reference proteome</keyword>
<evidence type="ECO:0000313" key="3">
    <source>
        <dbReference type="EMBL" id="OZC03625.1"/>
    </source>
</evidence>
<proteinExistence type="predicted"/>
<dbReference type="InParanoid" id="A0A259U0S7"/>
<gene>
    <name evidence="3" type="ORF">BSZ36_11900</name>
</gene>
<name>A0A259U0S7_9BACT</name>
<dbReference type="InterPro" id="IPR010384">
    <property type="entry name" value="MtfA_fam"/>
</dbReference>
<dbReference type="GO" id="GO:0004177">
    <property type="term" value="F:aminopeptidase activity"/>
    <property type="evidence" value="ECO:0007669"/>
    <property type="project" value="TreeGrafter"/>
</dbReference>
<dbReference type="RefSeq" id="WP_094549196.1">
    <property type="nucleotide sequence ID" value="NZ_MQWB01000001.1"/>
</dbReference>
<comment type="caution">
    <text evidence="3">The sequence shown here is derived from an EMBL/GenBank/DDBJ whole genome shotgun (WGS) entry which is preliminary data.</text>
</comment>
<dbReference type="PANTHER" id="PTHR30164:SF2">
    <property type="entry name" value="PROTEIN MTFA"/>
    <property type="match status" value="1"/>
</dbReference>
<dbReference type="EMBL" id="MQWB01000001">
    <property type="protein sequence ID" value="OZC03625.1"/>
    <property type="molecule type" value="Genomic_DNA"/>
</dbReference>
<dbReference type="SUPFAM" id="SSF55486">
    <property type="entry name" value="Metalloproteases ('zincins'), catalytic domain"/>
    <property type="match status" value="1"/>
</dbReference>
<dbReference type="GO" id="GO:0008237">
    <property type="term" value="F:metallopeptidase activity"/>
    <property type="evidence" value="ECO:0007669"/>
    <property type="project" value="InterPro"/>
</dbReference>
<keyword evidence="2" id="KW-1133">Transmembrane helix</keyword>
<dbReference type="GO" id="GO:0005829">
    <property type="term" value="C:cytosol"/>
    <property type="evidence" value="ECO:0007669"/>
    <property type="project" value="TreeGrafter"/>
</dbReference>
<sequence length="307" mass="33104">MPSATKPSDWLLPALWSAMGAALAGALVARSAGAMAGVLVGAGVFVLGMLLGLRGPMRRARAASGDFPEAWRAWAEAHVPLYARGSDEERALFEARVLVALDGWSIEGVDGVEMTDELRLMVASGAGVLLWGRPEWDVPTGRSMLLYPGTFDDEFGTEDAGSFDGMAHAQGPVLFSAPAVRSGWARQNGYNVVLHELAHVFDFGPDGADGAPSFLDARSADAWQDLVHREMRRAARGDGVLRAYAATNPAELFAVSTEVFFERPARLRQHHPELFEALRAVYNVTPPDEAPSQPSGESLMSRRWDST</sequence>
<dbReference type="CDD" id="cd20169">
    <property type="entry name" value="Peptidase_M90_mtfA"/>
    <property type="match status" value="1"/>
</dbReference>
<dbReference type="OrthoDB" id="9786424at2"/>
<dbReference type="Gene3D" id="3.40.390.10">
    <property type="entry name" value="Collagenase (Catalytic Domain)"/>
    <property type="match status" value="1"/>
</dbReference>
<reference evidence="3 4" key="1">
    <citation type="submission" date="2016-11" db="EMBL/GenBank/DDBJ databases">
        <title>Study of marine rhodopsin-containing bacteria.</title>
        <authorList>
            <person name="Yoshizawa S."/>
            <person name="Kumagai Y."/>
            <person name="Kogure K."/>
        </authorList>
    </citation>
    <scope>NUCLEOTIDE SEQUENCE [LARGE SCALE GENOMIC DNA]</scope>
    <source>
        <strain evidence="3 4">SG-29</strain>
    </source>
</reference>
<keyword evidence="2" id="KW-0472">Membrane</keyword>
<dbReference type="Proteomes" id="UP000216446">
    <property type="component" value="Unassembled WGS sequence"/>
</dbReference>
<feature type="region of interest" description="Disordered" evidence="1">
    <location>
        <begin position="286"/>
        <end position="307"/>
    </location>
</feature>
<dbReference type="InterPro" id="IPR042252">
    <property type="entry name" value="MtfA_N"/>
</dbReference>
<dbReference type="Gene3D" id="1.10.472.150">
    <property type="entry name" value="Glucose-regulated metallo-peptidase M90, N-terminal domain"/>
    <property type="match status" value="1"/>
</dbReference>
<evidence type="ECO:0000256" key="2">
    <source>
        <dbReference type="SAM" id="Phobius"/>
    </source>
</evidence>
<evidence type="ECO:0000313" key="4">
    <source>
        <dbReference type="Proteomes" id="UP000216446"/>
    </source>
</evidence>
<dbReference type="AlphaFoldDB" id="A0A259U0S7"/>
<evidence type="ECO:0000256" key="1">
    <source>
        <dbReference type="SAM" id="MobiDB-lite"/>
    </source>
</evidence>
<keyword evidence="2" id="KW-0812">Transmembrane</keyword>
<organism evidence="3 4">
    <name type="scientific">Rubricoccus marinus</name>
    <dbReference type="NCBI Taxonomy" id="716817"/>
    <lineage>
        <taxon>Bacteria</taxon>
        <taxon>Pseudomonadati</taxon>
        <taxon>Rhodothermota</taxon>
        <taxon>Rhodothermia</taxon>
        <taxon>Rhodothermales</taxon>
        <taxon>Rubricoccaceae</taxon>
        <taxon>Rubricoccus</taxon>
    </lineage>
</organism>
<feature type="transmembrane region" description="Helical" evidence="2">
    <location>
        <begin position="34"/>
        <end position="53"/>
    </location>
</feature>
<accession>A0A259U0S7</accession>